<evidence type="ECO:0000313" key="2">
    <source>
        <dbReference type="EMBL" id="RLN19659.1"/>
    </source>
</evidence>
<dbReference type="Proteomes" id="UP000275267">
    <property type="component" value="Unassembled WGS sequence"/>
</dbReference>
<organism evidence="2 3">
    <name type="scientific">Panicum miliaceum</name>
    <name type="common">Proso millet</name>
    <name type="synonym">Broomcorn millet</name>
    <dbReference type="NCBI Taxonomy" id="4540"/>
    <lineage>
        <taxon>Eukaryota</taxon>
        <taxon>Viridiplantae</taxon>
        <taxon>Streptophyta</taxon>
        <taxon>Embryophyta</taxon>
        <taxon>Tracheophyta</taxon>
        <taxon>Spermatophyta</taxon>
        <taxon>Magnoliopsida</taxon>
        <taxon>Liliopsida</taxon>
        <taxon>Poales</taxon>
        <taxon>Poaceae</taxon>
        <taxon>PACMAD clade</taxon>
        <taxon>Panicoideae</taxon>
        <taxon>Panicodae</taxon>
        <taxon>Paniceae</taxon>
        <taxon>Panicinae</taxon>
        <taxon>Panicum</taxon>
        <taxon>Panicum sect. Panicum</taxon>
    </lineage>
</organism>
<feature type="region of interest" description="Disordered" evidence="1">
    <location>
        <begin position="66"/>
        <end position="139"/>
    </location>
</feature>
<evidence type="ECO:0000256" key="1">
    <source>
        <dbReference type="SAM" id="MobiDB-lite"/>
    </source>
</evidence>
<dbReference type="EMBL" id="PQIB02000005">
    <property type="protein sequence ID" value="RLN19659.1"/>
    <property type="molecule type" value="Genomic_DNA"/>
</dbReference>
<gene>
    <name evidence="2" type="ORF">C2845_PM02G39160</name>
</gene>
<accession>A0A3L6SGP4</accession>
<feature type="region of interest" description="Disordered" evidence="1">
    <location>
        <begin position="30"/>
        <end position="52"/>
    </location>
</feature>
<reference evidence="3" key="1">
    <citation type="journal article" date="2019" name="Nat. Commun.">
        <title>The genome of broomcorn millet.</title>
        <authorList>
            <person name="Zou C."/>
            <person name="Miki D."/>
            <person name="Li D."/>
            <person name="Tang Q."/>
            <person name="Xiao L."/>
            <person name="Rajput S."/>
            <person name="Deng P."/>
            <person name="Jia W."/>
            <person name="Huang R."/>
            <person name="Zhang M."/>
            <person name="Sun Y."/>
            <person name="Hu J."/>
            <person name="Fu X."/>
            <person name="Schnable P.S."/>
            <person name="Li F."/>
            <person name="Zhang H."/>
            <person name="Feng B."/>
            <person name="Zhu X."/>
            <person name="Liu R."/>
            <person name="Schnable J.C."/>
            <person name="Zhu J.-K."/>
            <person name="Zhang H."/>
        </authorList>
    </citation>
    <scope>NUCLEOTIDE SEQUENCE [LARGE SCALE GENOMIC DNA]</scope>
</reference>
<protein>
    <submittedName>
        <fullName evidence="2">Uncharacterized protein</fullName>
    </submittedName>
</protein>
<name>A0A3L6SGP4_PANMI</name>
<proteinExistence type="predicted"/>
<comment type="caution">
    <text evidence="2">The sequence shown here is derived from an EMBL/GenBank/DDBJ whole genome shotgun (WGS) entry which is preliminary data.</text>
</comment>
<evidence type="ECO:0000313" key="3">
    <source>
        <dbReference type="Proteomes" id="UP000275267"/>
    </source>
</evidence>
<keyword evidence="3" id="KW-1185">Reference proteome</keyword>
<dbReference type="AlphaFoldDB" id="A0A3L6SGP4"/>
<sequence>MDFKPILLNTAIPPNPIGIGFRRTSAPPTMPPWLLPNPHGRAPYHRTPPSPPRAAVAEVLSYSSSLLEYPNPNEGARPMREGRRRQRPPPRRDARGGGTAIGPRRLRVTPLRVAVARLEDPRRRRVTPPLPYRDVSAGT</sequence>